<protein>
    <submittedName>
        <fullName evidence="1">Uncharacterized protein</fullName>
    </submittedName>
</protein>
<reference evidence="1 2" key="1">
    <citation type="journal article" date="2019" name="Sci. Rep.">
        <title>Orb-weaving spider Araneus ventricosus genome elucidates the spidroin gene catalogue.</title>
        <authorList>
            <person name="Kono N."/>
            <person name="Nakamura H."/>
            <person name="Ohtoshi R."/>
            <person name="Moran D.A.P."/>
            <person name="Shinohara A."/>
            <person name="Yoshida Y."/>
            <person name="Fujiwara M."/>
            <person name="Mori M."/>
            <person name="Tomita M."/>
            <person name="Arakawa K."/>
        </authorList>
    </citation>
    <scope>NUCLEOTIDE SEQUENCE [LARGE SCALE GENOMIC DNA]</scope>
</reference>
<gene>
    <name evidence="1" type="ORF">AVEN_3899_1</name>
</gene>
<dbReference type="EMBL" id="BGPR01003283">
    <property type="protein sequence ID" value="GBM86073.1"/>
    <property type="molecule type" value="Genomic_DNA"/>
</dbReference>
<dbReference type="Proteomes" id="UP000499080">
    <property type="component" value="Unassembled WGS sequence"/>
</dbReference>
<dbReference type="AlphaFoldDB" id="A0A4Y2J733"/>
<comment type="caution">
    <text evidence="1">The sequence shown here is derived from an EMBL/GenBank/DDBJ whole genome shotgun (WGS) entry which is preliminary data.</text>
</comment>
<proteinExistence type="predicted"/>
<evidence type="ECO:0000313" key="1">
    <source>
        <dbReference type="EMBL" id="GBM86073.1"/>
    </source>
</evidence>
<organism evidence="1 2">
    <name type="scientific">Araneus ventricosus</name>
    <name type="common">Orbweaver spider</name>
    <name type="synonym">Epeira ventricosa</name>
    <dbReference type="NCBI Taxonomy" id="182803"/>
    <lineage>
        <taxon>Eukaryota</taxon>
        <taxon>Metazoa</taxon>
        <taxon>Ecdysozoa</taxon>
        <taxon>Arthropoda</taxon>
        <taxon>Chelicerata</taxon>
        <taxon>Arachnida</taxon>
        <taxon>Araneae</taxon>
        <taxon>Araneomorphae</taxon>
        <taxon>Entelegynae</taxon>
        <taxon>Araneoidea</taxon>
        <taxon>Araneidae</taxon>
        <taxon>Araneus</taxon>
    </lineage>
</organism>
<sequence length="94" mass="10804">MFTLSLSLTMDLSLTEKGGKKDPQKFKHSETTRTSNRNESFLFQCEEKSELRPPPGLGILEFICDFQALIRSLTKKLLPSTNDTFSSRDFRENK</sequence>
<keyword evidence="2" id="KW-1185">Reference proteome</keyword>
<evidence type="ECO:0000313" key="2">
    <source>
        <dbReference type="Proteomes" id="UP000499080"/>
    </source>
</evidence>
<name>A0A4Y2J733_ARAVE</name>
<accession>A0A4Y2J733</accession>